<dbReference type="AlphaFoldDB" id="W6YCT6"/>
<evidence type="ECO:0000313" key="2">
    <source>
        <dbReference type="EMBL" id="EUC33339.1"/>
    </source>
</evidence>
<organism evidence="2 3">
    <name type="scientific">Cochliobolus carbonum (strain 26-R-13)</name>
    <name type="common">Maize leaf spot fungus</name>
    <name type="synonym">Bipolaris zeicola</name>
    <dbReference type="NCBI Taxonomy" id="930089"/>
    <lineage>
        <taxon>Eukaryota</taxon>
        <taxon>Fungi</taxon>
        <taxon>Dikarya</taxon>
        <taxon>Ascomycota</taxon>
        <taxon>Pezizomycotina</taxon>
        <taxon>Dothideomycetes</taxon>
        <taxon>Pleosporomycetidae</taxon>
        <taxon>Pleosporales</taxon>
        <taxon>Pleosporineae</taxon>
        <taxon>Pleosporaceae</taxon>
        <taxon>Bipolaris</taxon>
    </lineage>
</organism>
<proteinExistence type="predicted"/>
<evidence type="ECO:0000256" key="1">
    <source>
        <dbReference type="SAM" id="SignalP"/>
    </source>
</evidence>
<feature type="signal peptide" evidence="1">
    <location>
        <begin position="1"/>
        <end position="19"/>
    </location>
</feature>
<protein>
    <submittedName>
        <fullName evidence="2">Uncharacterized protein</fullName>
    </submittedName>
</protein>
<dbReference type="HOGENOM" id="CLU_2557967_0_0_1"/>
<evidence type="ECO:0000313" key="3">
    <source>
        <dbReference type="Proteomes" id="UP000053841"/>
    </source>
</evidence>
<dbReference type="KEGG" id="bze:COCCADRAFT_96263"/>
<name>W6YCT6_COCC2</name>
<keyword evidence="3" id="KW-1185">Reference proteome</keyword>
<dbReference type="Proteomes" id="UP000053841">
    <property type="component" value="Unassembled WGS sequence"/>
</dbReference>
<keyword evidence="1" id="KW-0732">Signal</keyword>
<dbReference type="RefSeq" id="XP_007712333.1">
    <property type="nucleotide sequence ID" value="XM_007714143.1"/>
</dbReference>
<dbReference type="GeneID" id="19154115"/>
<accession>W6YCT6</accession>
<reference evidence="2 3" key="1">
    <citation type="journal article" date="2013" name="PLoS Genet.">
        <title>Comparative genome structure, secondary metabolite, and effector coding capacity across Cochliobolus pathogens.</title>
        <authorList>
            <person name="Condon B.J."/>
            <person name="Leng Y."/>
            <person name="Wu D."/>
            <person name="Bushley K.E."/>
            <person name="Ohm R.A."/>
            <person name="Otillar R."/>
            <person name="Martin J."/>
            <person name="Schackwitz W."/>
            <person name="Grimwood J."/>
            <person name="MohdZainudin N."/>
            <person name="Xue C."/>
            <person name="Wang R."/>
            <person name="Manning V.A."/>
            <person name="Dhillon B."/>
            <person name="Tu Z.J."/>
            <person name="Steffenson B.J."/>
            <person name="Salamov A."/>
            <person name="Sun H."/>
            <person name="Lowry S."/>
            <person name="LaButti K."/>
            <person name="Han J."/>
            <person name="Copeland A."/>
            <person name="Lindquist E."/>
            <person name="Barry K."/>
            <person name="Schmutz J."/>
            <person name="Baker S.E."/>
            <person name="Ciuffetti L.M."/>
            <person name="Grigoriev I.V."/>
            <person name="Zhong S."/>
            <person name="Turgeon B.G."/>
        </authorList>
    </citation>
    <scope>NUCLEOTIDE SEQUENCE [LARGE SCALE GENOMIC DNA]</scope>
    <source>
        <strain evidence="2 3">26-R-13</strain>
    </source>
</reference>
<gene>
    <name evidence="2" type="ORF">COCCADRAFT_96263</name>
</gene>
<sequence length="82" mass="8262">MQPIAITLALAALTSTALAGADKKVKPPNVPQPPHPVITVPVESIALPIQSVAVPVESIIVPAINPAPIPVPAVPVPVAPIH</sequence>
<dbReference type="EMBL" id="KI964612">
    <property type="protein sequence ID" value="EUC33339.1"/>
    <property type="molecule type" value="Genomic_DNA"/>
</dbReference>
<feature type="chain" id="PRO_5004885545" evidence="1">
    <location>
        <begin position="20"/>
        <end position="82"/>
    </location>
</feature>